<evidence type="ECO:0000313" key="1">
    <source>
        <dbReference type="EMBL" id="GFU04731.1"/>
    </source>
</evidence>
<dbReference type="AlphaFoldDB" id="A0A8X6Q8D0"/>
<proteinExistence type="predicted"/>
<dbReference type="Proteomes" id="UP000887013">
    <property type="component" value="Unassembled WGS sequence"/>
</dbReference>
<keyword evidence="2" id="KW-1185">Reference proteome</keyword>
<name>A0A8X6Q8D0_NEPPI</name>
<reference evidence="1" key="1">
    <citation type="submission" date="2020-08" db="EMBL/GenBank/DDBJ databases">
        <title>Multicomponent nature underlies the extraordinary mechanical properties of spider dragline silk.</title>
        <authorList>
            <person name="Kono N."/>
            <person name="Nakamura H."/>
            <person name="Mori M."/>
            <person name="Yoshida Y."/>
            <person name="Ohtoshi R."/>
            <person name="Malay A.D."/>
            <person name="Moran D.A.P."/>
            <person name="Tomita M."/>
            <person name="Numata K."/>
            <person name="Arakawa K."/>
        </authorList>
    </citation>
    <scope>NUCLEOTIDE SEQUENCE</scope>
</reference>
<evidence type="ECO:0000313" key="2">
    <source>
        <dbReference type="Proteomes" id="UP000887013"/>
    </source>
</evidence>
<sequence>MDSFFFIIGSEPIKILQDGSSPAVPEQSDSGQKDHFFLWEPSILPIWIDRRHYGHIHEREEKRMDSY</sequence>
<comment type="caution">
    <text evidence="1">The sequence shown here is derived from an EMBL/GenBank/DDBJ whole genome shotgun (WGS) entry which is preliminary data.</text>
</comment>
<accession>A0A8X6Q8D0</accession>
<protein>
    <submittedName>
        <fullName evidence="1">Uncharacterized protein</fullName>
    </submittedName>
</protein>
<dbReference type="EMBL" id="BMAW01077110">
    <property type="protein sequence ID" value="GFU04731.1"/>
    <property type="molecule type" value="Genomic_DNA"/>
</dbReference>
<gene>
    <name evidence="1" type="ORF">NPIL_650761</name>
</gene>
<organism evidence="1 2">
    <name type="scientific">Nephila pilipes</name>
    <name type="common">Giant wood spider</name>
    <name type="synonym">Nephila maculata</name>
    <dbReference type="NCBI Taxonomy" id="299642"/>
    <lineage>
        <taxon>Eukaryota</taxon>
        <taxon>Metazoa</taxon>
        <taxon>Ecdysozoa</taxon>
        <taxon>Arthropoda</taxon>
        <taxon>Chelicerata</taxon>
        <taxon>Arachnida</taxon>
        <taxon>Araneae</taxon>
        <taxon>Araneomorphae</taxon>
        <taxon>Entelegynae</taxon>
        <taxon>Araneoidea</taxon>
        <taxon>Nephilidae</taxon>
        <taxon>Nephila</taxon>
    </lineage>
</organism>